<reference evidence="1 2" key="1">
    <citation type="journal article" date="2021" name="Nat. Plants">
        <title>The Taxus genome provides insights into paclitaxel biosynthesis.</title>
        <authorList>
            <person name="Xiong X."/>
            <person name="Gou J."/>
            <person name="Liao Q."/>
            <person name="Li Y."/>
            <person name="Zhou Q."/>
            <person name="Bi G."/>
            <person name="Li C."/>
            <person name="Du R."/>
            <person name="Wang X."/>
            <person name="Sun T."/>
            <person name="Guo L."/>
            <person name="Liang H."/>
            <person name="Lu P."/>
            <person name="Wu Y."/>
            <person name="Zhang Z."/>
            <person name="Ro D.K."/>
            <person name="Shang Y."/>
            <person name="Huang S."/>
            <person name="Yan J."/>
        </authorList>
    </citation>
    <scope>NUCLEOTIDE SEQUENCE [LARGE SCALE GENOMIC DNA]</scope>
    <source>
        <strain evidence="1">Ta-2019</strain>
    </source>
</reference>
<proteinExistence type="predicted"/>
<feature type="non-terminal residue" evidence="1">
    <location>
        <position position="1"/>
    </location>
</feature>
<keyword evidence="2" id="KW-1185">Reference proteome</keyword>
<dbReference type="Proteomes" id="UP000824469">
    <property type="component" value="Unassembled WGS sequence"/>
</dbReference>
<organism evidence="1 2">
    <name type="scientific">Taxus chinensis</name>
    <name type="common">Chinese yew</name>
    <name type="synonym">Taxus wallichiana var. chinensis</name>
    <dbReference type="NCBI Taxonomy" id="29808"/>
    <lineage>
        <taxon>Eukaryota</taxon>
        <taxon>Viridiplantae</taxon>
        <taxon>Streptophyta</taxon>
        <taxon>Embryophyta</taxon>
        <taxon>Tracheophyta</taxon>
        <taxon>Spermatophyta</taxon>
        <taxon>Pinopsida</taxon>
        <taxon>Pinidae</taxon>
        <taxon>Conifers II</taxon>
        <taxon>Cupressales</taxon>
        <taxon>Taxaceae</taxon>
        <taxon>Taxus</taxon>
    </lineage>
</organism>
<accession>A0AA38GDZ7</accession>
<evidence type="ECO:0000313" key="2">
    <source>
        <dbReference type="Proteomes" id="UP000824469"/>
    </source>
</evidence>
<protein>
    <submittedName>
        <fullName evidence="1">Uncharacterized protein</fullName>
    </submittedName>
</protein>
<dbReference type="EMBL" id="JAHRHJ020000004">
    <property type="protein sequence ID" value="KAH9319825.1"/>
    <property type="molecule type" value="Genomic_DNA"/>
</dbReference>
<dbReference type="AlphaFoldDB" id="A0AA38GDZ7"/>
<gene>
    <name evidence="1" type="ORF">KI387_021594</name>
</gene>
<sequence length="210" mass="23226">REISATAAAGRSQGTVGVDSVVLVARDHSRDQLLQDLTVGRSLFEHPSKQVVHLCVFCSVSGVSSDSGFSPSRYVSQNRLSDSESVTRRPYVDTMGGLWDKPIPVPDEMPSTPFIYSDIVCAETLHGYNIEAYQSHEESIYFKNLESDPEYNLRNAACNVIKEICPMEQPEIRCSGGSKDTRYALSTQSDQCEKYNTRSEKILCGVTSKA</sequence>
<name>A0AA38GDZ7_TAXCH</name>
<comment type="caution">
    <text evidence="1">The sequence shown here is derived from an EMBL/GenBank/DDBJ whole genome shotgun (WGS) entry which is preliminary data.</text>
</comment>
<evidence type="ECO:0000313" key="1">
    <source>
        <dbReference type="EMBL" id="KAH9319825.1"/>
    </source>
</evidence>